<organism evidence="5 6">
    <name type="scientific">Umbra pygmaea</name>
    <name type="common">Eastern mudminnow</name>
    <dbReference type="NCBI Taxonomy" id="75934"/>
    <lineage>
        <taxon>Eukaryota</taxon>
        <taxon>Metazoa</taxon>
        <taxon>Chordata</taxon>
        <taxon>Craniata</taxon>
        <taxon>Vertebrata</taxon>
        <taxon>Euteleostomi</taxon>
        <taxon>Actinopterygii</taxon>
        <taxon>Neopterygii</taxon>
        <taxon>Teleostei</taxon>
        <taxon>Protacanthopterygii</taxon>
        <taxon>Esociformes</taxon>
        <taxon>Umbridae</taxon>
        <taxon>Umbra</taxon>
    </lineage>
</organism>
<evidence type="ECO:0000256" key="3">
    <source>
        <dbReference type="SAM" id="SignalP"/>
    </source>
</evidence>
<comment type="caution">
    <text evidence="5">The sequence shown here is derived from an EMBL/GenBank/DDBJ whole genome shotgun (WGS) entry which is preliminary data.</text>
</comment>
<dbReference type="InterPro" id="IPR043159">
    <property type="entry name" value="Lectin_gal-bd_sf"/>
</dbReference>
<accession>A0ABD0XGR0</accession>
<dbReference type="PANTHER" id="PTHR46780">
    <property type="entry name" value="PROTEIN EVA-1"/>
    <property type="match status" value="1"/>
</dbReference>
<evidence type="ECO:0000313" key="6">
    <source>
        <dbReference type="Proteomes" id="UP001557470"/>
    </source>
</evidence>
<dbReference type="EMBL" id="JAGEUA010000001">
    <property type="protein sequence ID" value="KAL1020649.1"/>
    <property type="molecule type" value="Genomic_DNA"/>
</dbReference>
<proteinExistence type="predicted"/>
<protein>
    <recommendedName>
        <fullName evidence="4">SUEL-type lectin domain-containing protein</fullName>
    </recommendedName>
</protein>
<feature type="chain" id="PRO_5044851551" description="SUEL-type lectin domain-containing protein" evidence="3">
    <location>
        <begin position="24"/>
        <end position="123"/>
    </location>
</feature>
<dbReference type="Proteomes" id="UP001557470">
    <property type="component" value="Unassembled WGS sequence"/>
</dbReference>
<dbReference type="Pfam" id="PF02140">
    <property type="entry name" value="SUEL_Lectin"/>
    <property type="match status" value="1"/>
</dbReference>
<evidence type="ECO:0000313" key="5">
    <source>
        <dbReference type="EMBL" id="KAL1020649.1"/>
    </source>
</evidence>
<feature type="domain" description="SUEL-type lectin" evidence="4">
    <location>
        <begin position="28"/>
        <end position="116"/>
    </location>
</feature>
<gene>
    <name evidence="5" type="ORF">UPYG_G00002880</name>
</gene>
<name>A0ABD0XGR0_UMBPY</name>
<evidence type="ECO:0000256" key="1">
    <source>
        <dbReference type="ARBA" id="ARBA00022734"/>
    </source>
</evidence>
<sequence>MARHLSIVLILLISSYQFEFGVSQHMIACEGQTTYLHCNGGGTIQIMGANYGRRDHRTCGRGIWIYNGNCIHSGTYAIVSQRCNRRTYCTVPATNSFFGDPCPKIWKYLEVSYKCIRSSALPE</sequence>
<feature type="signal peptide" evidence="3">
    <location>
        <begin position="1"/>
        <end position="23"/>
    </location>
</feature>
<dbReference type="PROSITE" id="PS50228">
    <property type="entry name" value="SUEL_LECTIN"/>
    <property type="match status" value="1"/>
</dbReference>
<reference evidence="5 6" key="1">
    <citation type="submission" date="2024-06" db="EMBL/GenBank/DDBJ databases">
        <authorList>
            <person name="Pan Q."/>
            <person name="Wen M."/>
            <person name="Jouanno E."/>
            <person name="Zahm M."/>
            <person name="Klopp C."/>
            <person name="Cabau C."/>
            <person name="Louis A."/>
            <person name="Berthelot C."/>
            <person name="Parey E."/>
            <person name="Roest Crollius H."/>
            <person name="Montfort J."/>
            <person name="Robinson-Rechavi M."/>
            <person name="Bouchez O."/>
            <person name="Lampietro C."/>
            <person name="Lopez Roques C."/>
            <person name="Donnadieu C."/>
            <person name="Postlethwait J."/>
            <person name="Bobe J."/>
            <person name="Verreycken H."/>
            <person name="Guiguen Y."/>
        </authorList>
    </citation>
    <scope>NUCLEOTIDE SEQUENCE [LARGE SCALE GENOMIC DNA]</scope>
    <source>
        <strain evidence="5">Up_M1</strain>
        <tissue evidence="5">Testis</tissue>
    </source>
</reference>
<keyword evidence="6" id="KW-1185">Reference proteome</keyword>
<keyword evidence="3" id="KW-0732">Signal</keyword>
<dbReference type="Gene3D" id="2.60.120.740">
    <property type="match status" value="1"/>
</dbReference>
<dbReference type="InterPro" id="IPR000922">
    <property type="entry name" value="Lectin_gal-bd_dom"/>
</dbReference>
<dbReference type="FunFam" id="2.60.120.740:FF:000001">
    <property type="entry name" value="Adhesion G protein-coupled receptor L2"/>
    <property type="match status" value="1"/>
</dbReference>
<keyword evidence="1" id="KW-0430">Lectin</keyword>
<evidence type="ECO:0000256" key="2">
    <source>
        <dbReference type="ARBA" id="ARBA00022737"/>
    </source>
</evidence>
<keyword evidence="2" id="KW-0677">Repeat</keyword>
<dbReference type="AlphaFoldDB" id="A0ABD0XGR0"/>
<dbReference type="GO" id="GO:0030246">
    <property type="term" value="F:carbohydrate binding"/>
    <property type="evidence" value="ECO:0007669"/>
    <property type="project" value="UniProtKB-KW"/>
</dbReference>
<evidence type="ECO:0000259" key="4">
    <source>
        <dbReference type="PROSITE" id="PS50228"/>
    </source>
</evidence>